<reference evidence="2" key="1">
    <citation type="submission" date="2011-04" db="EMBL/GenBank/DDBJ databases">
        <title>Evolution of plant cell wall degrading machinery underlies the functional diversity of forest fungi.</title>
        <authorList>
            <consortium name="US DOE Joint Genome Institute (JGI-PGF)"/>
            <person name="Eastwood D.C."/>
            <person name="Floudas D."/>
            <person name="Binder M."/>
            <person name="Majcherczyk A."/>
            <person name="Schneider P."/>
            <person name="Aerts A."/>
            <person name="Asiegbu F.O."/>
            <person name="Baker S.E."/>
            <person name="Barry K."/>
            <person name="Bendiksby M."/>
            <person name="Blumentritt M."/>
            <person name="Coutinho P.M."/>
            <person name="Cullen D."/>
            <person name="Cullen D."/>
            <person name="Gathman A."/>
            <person name="Goodell B."/>
            <person name="Henrissat B."/>
            <person name="Ihrmark K."/>
            <person name="Kauserud H."/>
            <person name="Kohler A."/>
            <person name="LaButti K."/>
            <person name="Lapidus A."/>
            <person name="Lavin J.L."/>
            <person name="Lee Y.-H."/>
            <person name="Lindquist E."/>
            <person name="Lilly W."/>
            <person name="Lucas S."/>
            <person name="Morin E."/>
            <person name="Murat C."/>
            <person name="Oguiza J.A."/>
            <person name="Park J."/>
            <person name="Pisabarro A.G."/>
            <person name="Riley R."/>
            <person name="Rosling A."/>
            <person name="Salamov A."/>
            <person name="Schmidt O."/>
            <person name="Schmutz J."/>
            <person name="Skrede I."/>
            <person name="Stenlid J."/>
            <person name="Wiebenga A."/>
            <person name="Xie X."/>
            <person name="Kues U."/>
            <person name="Hibbett D.S."/>
            <person name="Hoffmeister D."/>
            <person name="Hogberg N."/>
            <person name="Martin F."/>
            <person name="Grigoriev I.V."/>
            <person name="Watkinson S.C."/>
        </authorList>
    </citation>
    <scope>NUCLEOTIDE SEQUENCE</scope>
    <source>
        <strain evidence="2">S7.9</strain>
    </source>
</reference>
<feature type="region of interest" description="Disordered" evidence="1">
    <location>
        <begin position="120"/>
        <end position="212"/>
    </location>
</feature>
<evidence type="ECO:0000313" key="2">
    <source>
        <dbReference type="EMBL" id="EGO27071.1"/>
    </source>
</evidence>
<dbReference type="RefSeq" id="XP_007315162.1">
    <property type="nucleotide sequence ID" value="XM_007315100.1"/>
</dbReference>
<dbReference type="KEGG" id="sla:SERLADRAFT_434845"/>
<feature type="compositionally biased region" description="Polar residues" evidence="1">
    <location>
        <begin position="1"/>
        <end position="15"/>
    </location>
</feature>
<evidence type="ECO:0000256" key="1">
    <source>
        <dbReference type="SAM" id="MobiDB-lite"/>
    </source>
</evidence>
<feature type="compositionally biased region" description="Basic and acidic residues" evidence="1">
    <location>
        <begin position="120"/>
        <end position="137"/>
    </location>
</feature>
<feature type="region of interest" description="Disordered" evidence="1">
    <location>
        <begin position="1"/>
        <end position="44"/>
    </location>
</feature>
<dbReference type="OrthoDB" id="10638507at2759"/>
<dbReference type="HOGENOM" id="CLU_1300338_0_0_1"/>
<protein>
    <submittedName>
        <fullName evidence="2">Uncharacterized protein</fullName>
    </submittedName>
</protein>
<proteinExistence type="predicted"/>
<dbReference type="Proteomes" id="UP000008064">
    <property type="component" value="Unassembled WGS sequence"/>
</dbReference>
<dbReference type="AlphaFoldDB" id="F8NNM9"/>
<sequence>MSYRNNSTQRSQFSPNMPGRTTLPVNSASRSDRQDDGSAANNEDISNNTVHRCARCYIVCNSADELSVHSLACGVAAILTGMFTPFEYPGSSGPPALFENTTSSQVVDQTSICASGLEPRLRSQHERAREPQPHKPLDAASSPELARYSDGGSTKPRGFTGRSSNAHDVFHPEPVGHSAHVRGTPAADPGNLTDHQPRRSGWYAKPPKDYRQ</sequence>
<name>F8NNM9_SERL9</name>
<dbReference type="EMBL" id="GL945431">
    <property type="protein sequence ID" value="EGO27071.1"/>
    <property type="molecule type" value="Genomic_DNA"/>
</dbReference>
<gene>
    <name evidence="2" type="ORF">SERLADRAFT_434845</name>
</gene>
<accession>F8NNM9</accession>
<organism>
    <name type="scientific">Serpula lacrymans var. lacrymans (strain S7.9)</name>
    <name type="common">Dry rot fungus</name>
    <dbReference type="NCBI Taxonomy" id="578457"/>
    <lineage>
        <taxon>Eukaryota</taxon>
        <taxon>Fungi</taxon>
        <taxon>Dikarya</taxon>
        <taxon>Basidiomycota</taxon>
        <taxon>Agaricomycotina</taxon>
        <taxon>Agaricomycetes</taxon>
        <taxon>Agaricomycetidae</taxon>
        <taxon>Boletales</taxon>
        <taxon>Coniophorineae</taxon>
        <taxon>Serpulaceae</taxon>
        <taxon>Serpula</taxon>
    </lineage>
</organism>
<dbReference type="GeneID" id="18814465"/>